<protein>
    <submittedName>
        <fullName evidence="2">Excinuclease ABC C subunit domain protein</fullName>
    </submittedName>
</protein>
<dbReference type="Gene3D" id="3.40.1440.40">
    <property type="match status" value="1"/>
</dbReference>
<dbReference type="EMBL" id="CP002131">
    <property type="protein sequence ID" value="ADL08669.1"/>
    <property type="molecule type" value="Genomic_DNA"/>
</dbReference>
<dbReference type="PROSITE" id="PS50164">
    <property type="entry name" value="GIY_YIG"/>
    <property type="match status" value="1"/>
</dbReference>
<dbReference type="InterPro" id="IPR056079">
    <property type="entry name" value="DUF7662"/>
</dbReference>
<dbReference type="Proteomes" id="UP000000272">
    <property type="component" value="Chromosome"/>
</dbReference>
<dbReference type="AlphaFoldDB" id="D9RZB5"/>
<dbReference type="InterPro" id="IPR000305">
    <property type="entry name" value="GIY-YIG_endonuc"/>
</dbReference>
<dbReference type="RefSeq" id="WP_013276689.1">
    <property type="nucleotide sequence ID" value="NC_014377.1"/>
</dbReference>
<dbReference type="OrthoDB" id="1551455at2"/>
<dbReference type="KEGG" id="toc:Toce_1941"/>
<dbReference type="CDD" id="cd10436">
    <property type="entry name" value="GIY-YIG_EndoII_Hpy188I_like"/>
    <property type="match status" value="1"/>
</dbReference>
<name>D9RZB5_THEOJ</name>
<evidence type="ECO:0000313" key="2">
    <source>
        <dbReference type="EMBL" id="ADL08669.1"/>
    </source>
</evidence>
<accession>D9RZB5</accession>
<organism evidence="2 3">
    <name type="scientific">Thermosediminibacter oceani (strain ATCC BAA-1034 / DSM 16646 / JW/IW-1228P)</name>
    <dbReference type="NCBI Taxonomy" id="555079"/>
    <lineage>
        <taxon>Bacteria</taxon>
        <taxon>Bacillati</taxon>
        <taxon>Bacillota</taxon>
        <taxon>Clostridia</taxon>
        <taxon>Thermosediminibacterales</taxon>
        <taxon>Thermosediminibacteraceae</taxon>
        <taxon>Thermosediminibacter</taxon>
    </lineage>
</organism>
<keyword evidence="3" id="KW-1185">Reference proteome</keyword>
<reference evidence="2 3" key="1">
    <citation type="journal article" date="2010" name="Stand. Genomic Sci.">
        <title>Complete genome sequence of Thermosediminibacter oceani type strain (JW/IW-1228P).</title>
        <authorList>
            <person name="Pitluck S."/>
            <person name="Yasawong M."/>
            <person name="Munk C."/>
            <person name="Nolan M."/>
            <person name="Lapidus A."/>
            <person name="Lucas S."/>
            <person name="Glavina Del Rio T."/>
            <person name="Tice H."/>
            <person name="Cheng J.F."/>
            <person name="Bruce D."/>
            <person name="Detter C."/>
            <person name="Tapia R."/>
            <person name="Han C."/>
            <person name="Goodwin L."/>
            <person name="Liolios K."/>
            <person name="Ivanova N."/>
            <person name="Mavromatis K."/>
            <person name="Mikhailova N."/>
            <person name="Pati A."/>
            <person name="Chen A."/>
            <person name="Palaniappan K."/>
            <person name="Land M."/>
            <person name="Hauser L."/>
            <person name="Chang Y.J."/>
            <person name="Jeffries C.D."/>
            <person name="Rohde M."/>
            <person name="Spring S."/>
            <person name="Sikorski J."/>
            <person name="Goker M."/>
            <person name="Woyke T."/>
            <person name="Bristow J."/>
            <person name="Eisen J.A."/>
            <person name="Markowitz V."/>
            <person name="Hugenholtz P."/>
            <person name="Kyrpides N.C."/>
            <person name="Klenk H.P."/>
        </authorList>
    </citation>
    <scope>NUCLEOTIDE SEQUENCE [LARGE SCALE GENOMIC DNA]</scope>
    <source>
        <strain evidence="3">ATCC BAA-1034 / DSM 16646 / JW/IW-1228P</strain>
    </source>
</reference>
<dbReference type="eggNOG" id="ENOG5032N06">
    <property type="taxonomic scope" value="Bacteria"/>
</dbReference>
<sequence>MDVNIFYIHQYKFEYVCDIIPETDDNGNIIEYYPQDLYKKKEFVQLNEYGKGPFCRFKIPTFWAKKEGVYCIFSDEQLVYVGECVDLSKRFNMGYGNISPRNCFKGGQPTNCKVNNFILNEIKQGKSVKLYFLETKERFEIEKELIEKFHPQWNSQSGKNIRSNNRVLNEIGMGVKITKDKCNNIKSASVRSGGYEELSAYLKRITGDSIRLTFKEIERIINRTLPPSAYKHAAWWANGGHSHANYWLKVGWRVEKIALGDWVVFSRK</sequence>
<dbReference type="SMART" id="SM00465">
    <property type="entry name" value="GIYc"/>
    <property type="match status" value="1"/>
</dbReference>
<feature type="domain" description="GIY-YIG" evidence="1">
    <location>
        <begin position="65"/>
        <end position="155"/>
    </location>
</feature>
<evidence type="ECO:0000313" key="3">
    <source>
        <dbReference type="Proteomes" id="UP000000272"/>
    </source>
</evidence>
<dbReference type="HOGENOM" id="CLU_072279_0_0_9"/>
<proteinExistence type="predicted"/>
<dbReference type="InterPro" id="IPR044556">
    <property type="entry name" value="EndoII-like_GIY-YIG"/>
</dbReference>
<dbReference type="STRING" id="555079.Toce_1941"/>
<dbReference type="InterPro" id="IPR053748">
    <property type="entry name" value="Host_DNA_Degrad_Endo"/>
</dbReference>
<evidence type="ECO:0000259" key="1">
    <source>
        <dbReference type="PROSITE" id="PS50164"/>
    </source>
</evidence>
<dbReference type="Pfam" id="PF24698">
    <property type="entry name" value="DUF7662"/>
    <property type="match status" value="1"/>
</dbReference>
<gene>
    <name evidence="2" type="ordered locus">Toce_1941</name>
</gene>